<sequence>MLLKNGLGDSKEIIYVISKGGYGSADNKVDPEWLATICQPAIRRRAALGNAADSWTGRHPSWKSGGVSDGHQRSSIQPEQNFKW</sequence>
<dbReference type="AlphaFoldDB" id="A0AAD4DKF4"/>
<proteinExistence type="predicted"/>
<protein>
    <submittedName>
        <fullName evidence="2">Uncharacterized protein</fullName>
    </submittedName>
</protein>
<evidence type="ECO:0000313" key="2">
    <source>
        <dbReference type="EMBL" id="KAG0280509.1"/>
    </source>
</evidence>
<keyword evidence="3" id="KW-1185">Reference proteome</keyword>
<feature type="compositionally biased region" description="Polar residues" evidence="1">
    <location>
        <begin position="73"/>
        <end position="84"/>
    </location>
</feature>
<feature type="region of interest" description="Disordered" evidence="1">
    <location>
        <begin position="50"/>
        <end position="84"/>
    </location>
</feature>
<accession>A0AAD4DKF4</accession>
<evidence type="ECO:0000256" key="1">
    <source>
        <dbReference type="SAM" id="MobiDB-lite"/>
    </source>
</evidence>
<name>A0AAD4DKF4_9FUNG</name>
<dbReference type="EMBL" id="JAAAIL010000061">
    <property type="protein sequence ID" value="KAG0280509.1"/>
    <property type="molecule type" value="Genomic_DNA"/>
</dbReference>
<gene>
    <name evidence="2" type="ORF">BGZ95_009829</name>
</gene>
<organism evidence="2 3">
    <name type="scientific">Linnemannia exigua</name>
    <dbReference type="NCBI Taxonomy" id="604196"/>
    <lineage>
        <taxon>Eukaryota</taxon>
        <taxon>Fungi</taxon>
        <taxon>Fungi incertae sedis</taxon>
        <taxon>Mucoromycota</taxon>
        <taxon>Mortierellomycotina</taxon>
        <taxon>Mortierellomycetes</taxon>
        <taxon>Mortierellales</taxon>
        <taxon>Mortierellaceae</taxon>
        <taxon>Linnemannia</taxon>
    </lineage>
</organism>
<reference evidence="2" key="1">
    <citation type="journal article" date="2020" name="Fungal Divers.">
        <title>Resolving the Mortierellaceae phylogeny through synthesis of multi-gene phylogenetics and phylogenomics.</title>
        <authorList>
            <person name="Vandepol N."/>
            <person name="Liber J."/>
            <person name="Desiro A."/>
            <person name="Na H."/>
            <person name="Kennedy M."/>
            <person name="Barry K."/>
            <person name="Grigoriev I.V."/>
            <person name="Miller A.N."/>
            <person name="O'Donnell K."/>
            <person name="Stajich J.E."/>
            <person name="Bonito G."/>
        </authorList>
    </citation>
    <scope>NUCLEOTIDE SEQUENCE</scope>
    <source>
        <strain evidence="2">NRRL 28262</strain>
    </source>
</reference>
<comment type="caution">
    <text evidence="2">The sequence shown here is derived from an EMBL/GenBank/DDBJ whole genome shotgun (WGS) entry which is preliminary data.</text>
</comment>
<evidence type="ECO:0000313" key="3">
    <source>
        <dbReference type="Proteomes" id="UP001194580"/>
    </source>
</evidence>
<dbReference type="Proteomes" id="UP001194580">
    <property type="component" value="Unassembled WGS sequence"/>
</dbReference>